<comment type="caution">
    <text evidence="1">The sequence shown here is derived from an EMBL/GenBank/DDBJ whole genome shotgun (WGS) entry which is preliminary data.</text>
</comment>
<dbReference type="InterPro" id="IPR013783">
    <property type="entry name" value="Ig-like_fold"/>
</dbReference>
<dbReference type="Gene3D" id="2.60.40.10">
    <property type="entry name" value="Immunoglobulins"/>
    <property type="match status" value="1"/>
</dbReference>
<evidence type="ECO:0000313" key="1">
    <source>
        <dbReference type="EMBL" id="MDR7665905.1"/>
    </source>
</evidence>
<dbReference type="Proteomes" id="UP001246244">
    <property type="component" value="Unassembled WGS sequence"/>
</dbReference>
<dbReference type="InterPro" id="IPR010319">
    <property type="entry name" value="Transglutaminase-like_Cys_pept"/>
</dbReference>
<proteinExistence type="predicted"/>
<sequence>MKSVTNFLCFVFLIYLAEFLFSWSSPEASGDSGIADDLGENFVGIDIVNSEPCNVSITEESITSGKPSRTYSWNYEGSSCHLTLPLDDELYDNYKSRTRNRDYDLFASDPSDDWLIKNISDTLLSLSKDCEVEESKVPAFCISFVQSLNYTSDLASSGYDQYPRFPYETLYISGGDCEDTSILCVAILQEMGYDAVLLELPGHMALGIKCDPEQKCKSFEYKGSDYYYVETTGRNWQIGEIPDEYAGQPVQVIPVYRRPMINLDFKAKCEYSKKEGAVNINVTVRNVGSQIAENTTVYVALQAADETTVWDEVESSPIKVEPEEIYNYTAKSLIVPAGESFRIYVRASGEDMVSENLTSEWVKI</sequence>
<accession>A0ABU2D1P5</accession>
<evidence type="ECO:0000313" key="2">
    <source>
        <dbReference type="Proteomes" id="UP001246244"/>
    </source>
</evidence>
<keyword evidence="2" id="KW-1185">Reference proteome</keyword>
<dbReference type="PANTHER" id="PTHR39327">
    <property type="match status" value="1"/>
</dbReference>
<dbReference type="PANTHER" id="PTHR39327:SF1">
    <property type="entry name" value="BLR5470 PROTEIN"/>
    <property type="match status" value="1"/>
</dbReference>
<dbReference type="RefSeq" id="WP_310575930.1">
    <property type="nucleotide sequence ID" value="NZ_JAVKPK010000031.1"/>
</dbReference>
<reference evidence="2" key="1">
    <citation type="submission" date="2023-07" db="EMBL/GenBank/DDBJ databases">
        <title>Whole-genome sequencing of a new Methanosarcina sp. Z-7115.</title>
        <authorList>
            <person name="Zhilina T.N."/>
            <person name="Merkel A.Y."/>
        </authorList>
    </citation>
    <scope>NUCLEOTIDE SEQUENCE [LARGE SCALE GENOMIC DNA]</scope>
    <source>
        <strain evidence="2">Z-7115</strain>
    </source>
</reference>
<protein>
    <recommendedName>
        <fullName evidence="3">CARDB domain-containing protein</fullName>
    </recommendedName>
</protein>
<evidence type="ECO:0008006" key="3">
    <source>
        <dbReference type="Google" id="ProtNLM"/>
    </source>
</evidence>
<dbReference type="Gene3D" id="3.10.620.30">
    <property type="match status" value="1"/>
</dbReference>
<dbReference type="EMBL" id="JAVKPK010000031">
    <property type="protein sequence ID" value="MDR7665905.1"/>
    <property type="molecule type" value="Genomic_DNA"/>
</dbReference>
<organism evidence="1 2">
    <name type="scientific">Methanosarcina baikalica</name>
    <dbReference type="NCBI Taxonomy" id="3073890"/>
    <lineage>
        <taxon>Archaea</taxon>
        <taxon>Methanobacteriati</taxon>
        <taxon>Methanobacteriota</taxon>
        <taxon>Stenosarchaea group</taxon>
        <taxon>Methanomicrobia</taxon>
        <taxon>Methanosarcinales</taxon>
        <taxon>Methanosarcinaceae</taxon>
        <taxon>Methanosarcina</taxon>
    </lineage>
</organism>
<name>A0ABU2D1P5_9EURY</name>
<gene>
    <name evidence="1" type="ORF">RG963_08995</name>
</gene>